<dbReference type="EMBL" id="REGN01004990">
    <property type="protein sequence ID" value="RNA15291.1"/>
    <property type="molecule type" value="Genomic_DNA"/>
</dbReference>
<gene>
    <name evidence="1" type="ORF">BpHYR1_006810</name>
</gene>
<accession>A0A3M7QW08</accession>
<proteinExistence type="predicted"/>
<organism evidence="1 2">
    <name type="scientific">Brachionus plicatilis</name>
    <name type="common">Marine rotifer</name>
    <name type="synonym">Brachionus muelleri</name>
    <dbReference type="NCBI Taxonomy" id="10195"/>
    <lineage>
        <taxon>Eukaryota</taxon>
        <taxon>Metazoa</taxon>
        <taxon>Spiralia</taxon>
        <taxon>Gnathifera</taxon>
        <taxon>Rotifera</taxon>
        <taxon>Eurotatoria</taxon>
        <taxon>Monogononta</taxon>
        <taxon>Pseudotrocha</taxon>
        <taxon>Ploima</taxon>
        <taxon>Brachionidae</taxon>
        <taxon>Brachionus</taxon>
    </lineage>
</organism>
<evidence type="ECO:0000313" key="1">
    <source>
        <dbReference type="EMBL" id="RNA15291.1"/>
    </source>
</evidence>
<evidence type="ECO:0000313" key="2">
    <source>
        <dbReference type="Proteomes" id="UP000276133"/>
    </source>
</evidence>
<dbReference type="Proteomes" id="UP000276133">
    <property type="component" value="Unassembled WGS sequence"/>
</dbReference>
<reference evidence="1 2" key="1">
    <citation type="journal article" date="2018" name="Sci. Rep.">
        <title>Genomic signatures of local adaptation to the degree of environmental predictability in rotifers.</title>
        <authorList>
            <person name="Franch-Gras L."/>
            <person name="Hahn C."/>
            <person name="Garcia-Roger E.M."/>
            <person name="Carmona M.J."/>
            <person name="Serra M."/>
            <person name="Gomez A."/>
        </authorList>
    </citation>
    <scope>NUCLEOTIDE SEQUENCE [LARGE SCALE GENOMIC DNA]</scope>
    <source>
        <strain evidence="1">HYR1</strain>
    </source>
</reference>
<name>A0A3M7QW08_BRAPC</name>
<protein>
    <submittedName>
        <fullName evidence="1">Uncharacterized protein</fullName>
    </submittedName>
</protein>
<comment type="caution">
    <text evidence="1">The sequence shown here is derived from an EMBL/GenBank/DDBJ whole genome shotgun (WGS) entry which is preliminary data.</text>
</comment>
<sequence>MERQICEWCIKICLIGTVLIVCGRFFNSTERQIFHWNGILFGWNGKNLSGASKFVLLERLSDYVAAYLTRRNGKFFTETANCCGGTVKLAQNIKIIVPRPCLGITS</sequence>
<keyword evidence="2" id="KW-1185">Reference proteome</keyword>
<dbReference type="AlphaFoldDB" id="A0A3M7QW08"/>